<protein>
    <recommendedName>
        <fullName evidence="3">Dockerin domain-containing protein</fullName>
    </recommendedName>
</protein>
<dbReference type="PROSITE" id="PS51766">
    <property type="entry name" value="DOCKERIN"/>
    <property type="match status" value="1"/>
</dbReference>
<accession>A0A1H6HUN5</accession>
<feature type="compositionally biased region" description="Low complexity" evidence="1">
    <location>
        <begin position="362"/>
        <end position="390"/>
    </location>
</feature>
<dbReference type="SUPFAM" id="SSF63446">
    <property type="entry name" value="Type I dockerin domain"/>
    <property type="match status" value="1"/>
</dbReference>
<feature type="region of interest" description="Disordered" evidence="1">
    <location>
        <begin position="359"/>
        <end position="390"/>
    </location>
</feature>
<name>A0A1H6HUN5_RUMFL</name>
<feature type="chain" id="PRO_5039713027" description="Dockerin domain-containing protein" evidence="2">
    <location>
        <begin position="19"/>
        <end position="699"/>
    </location>
</feature>
<evidence type="ECO:0000313" key="5">
    <source>
        <dbReference type="Proteomes" id="UP000183190"/>
    </source>
</evidence>
<evidence type="ECO:0000259" key="3">
    <source>
        <dbReference type="PROSITE" id="PS51766"/>
    </source>
</evidence>
<dbReference type="EMBL" id="FNWV01000001">
    <property type="protein sequence ID" value="SEH37835.1"/>
    <property type="molecule type" value="Genomic_DNA"/>
</dbReference>
<dbReference type="AlphaFoldDB" id="A0A1H6HUN5"/>
<dbReference type="CDD" id="cd14256">
    <property type="entry name" value="Dockerin_I"/>
    <property type="match status" value="1"/>
</dbReference>
<evidence type="ECO:0000313" key="4">
    <source>
        <dbReference type="EMBL" id="SEH37835.1"/>
    </source>
</evidence>
<gene>
    <name evidence="4" type="ORF">SAMN02910265_00171</name>
</gene>
<dbReference type="PROSITE" id="PS00018">
    <property type="entry name" value="EF_HAND_1"/>
    <property type="match status" value="1"/>
</dbReference>
<dbReference type="InterPro" id="IPR016134">
    <property type="entry name" value="Dockerin_dom"/>
</dbReference>
<dbReference type="InterPro" id="IPR036439">
    <property type="entry name" value="Dockerin_dom_sf"/>
</dbReference>
<dbReference type="GO" id="GO:0000272">
    <property type="term" value="P:polysaccharide catabolic process"/>
    <property type="evidence" value="ECO:0007669"/>
    <property type="project" value="InterPro"/>
</dbReference>
<evidence type="ECO:0000256" key="2">
    <source>
        <dbReference type="SAM" id="SignalP"/>
    </source>
</evidence>
<keyword evidence="2" id="KW-0732">Signal</keyword>
<feature type="domain" description="Dockerin" evidence="3">
    <location>
        <begin position="612"/>
        <end position="690"/>
    </location>
</feature>
<dbReference type="Gene3D" id="1.10.1330.10">
    <property type="entry name" value="Dockerin domain"/>
    <property type="match status" value="1"/>
</dbReference>
<sequence length="699" mass="77423">MKQLLKSLSAFTASASIAVCSMTSGLTCIAETEEKNSYTLHYDLSEEGVTIPEDEDGNVQELKDISLSPNSSVFLTDIIPEKEGYSFSGWTEDYIRGYEASDVFRISDKDVTLHPVWVDKNDKEFHTISYKVIIDGVEDEEAKLRVPDKKLLSGRIFKVPLDVFNNPGYKQRGWTDGVNEFLPETKLVVNDKDITLYPNYKKMYNLIYTVGDADRINGVTKLEFEIAEGDSTNIQSNTRFSRNGFKMSKWHCETDGKDYDPNSYFEMPGNDVIMMPIWEPIRYVVVFKQNSNSSDNIKVPGYTDTAIVAPECTVANGNSKFKGWQRGDLIIQPGEEYVIPGAEPGMGIAFTAVWASENEGETTTTTSKVTTTTTTTTTTSTTTTSTTSSPSVTTTVISPYSYVVKAVDKETGELVNDANFILSWDIRYELNGEVITSGPLQAINTADANPAVISFEKYKDAKVVSLAVRSMSQHIYYTFDENDISYENDDVKNIHYYTVKLTKRAKPEIPNGSYTVTVVDKETGKAVHDAAIVGKETIILDDGREFTGNVDIDTSKYDPYVFIPAIPKSAKSYTFGNFTSKDGRYTFTENDVTAEKDKETEITSYTIKVTPAKVAYGDANCDGTIDMSDVVLIMQALANPNKYDVNGTDANHITAIGRTNADVWNSGDGVTTQDALHIQKYLLGLCEITAKVEVTASPE</sequence>
<feature type="signal peptide" evidence="2">
    <location>
        <begin position="1"/>
        <end position="18"/>
    </location>
</feature>
<reference evidence="4 5" key="1">
    <citation type="submission" date="2016-10" db="EMBL/GenBank/DDBJ databases">
        <authorList>
            <person name="de Groot N.N."/>
        </authorList>
    </citation>
    <scope>NUCLEOTIDE SEQUENCE [LARGE SCALE GENOMIC DNA]</scope>
    <source>
        <strain evidence="4 5">YAD2003</strain>
    </source>
</reference>
<proteinExistence type="predicted"/>
<dbReference type="InterPro" id="IPR018247">
    <property type="entry name" value="EF_Hand_1_Ca_BS"/>
</dbReference>
<evidence type="ECO:0000256" key="1">
    <source>
        <dbReference type="SAM" id="MobiDB-lite"/>
    </source>
</evidence>
<organism evidence="4 5">
    <name type="scientific">Ruminococcus flavefaciens</name>
    <dbReference type="NCBI Taxonomy" id="1265"/>
    <lineage>
        <taxon>Bacteria</taxon>
        <taxon>Bacillati</taxon>
        <taxon>Bacillota</taxon>
        <taxon>Clostridia</taxon>
        <taxon>Eubacteriales</taxon>
        <taxon>Oscillospiraceae</taxon>
        <taxon>Ruminococcus</taxon>
    </lineage>
</organism>
<dbReference type="RefSeq" id="WP_074714023.1">
    <property type="nucleotide sequence ID" value="NZ_FNWV01000001.1"/>
</dbReference>
<dbReference type="Proteomes" id="UP000183190">
    <property type="component" value="Unassembled WGS sequence"/>
</dbReference>